<gene>
    <name evidence="7" type="ORF">ACFSBH_18120</name>
</gene>
<dbReference type="CDD" id="cd07185">
    <property type="entry name" value="OmpA_C-like"/>
    <property type="match status" value="1"/>
</dbReference>
<sequence>MKRLAVLALIFILFLTACQGEAEEEPAEDESTKESEIVEEVAAEVNEEDDIEDAEKVEQSAEVSLGGKVTLTDDAMIVEGESNLPEGTNVQVTRYRSPFTLRHLICVACGSENAKVESDGSFHFEFPPPGESFDQSYIELAIEVKMSMQPEETILLYGEKGEKMEGPFIYPYDQSGETKYKAYAPIYILVGGEETEYLIEAPEYTDPPTDYGEKEVWVDTDVTNDHRYLYVEGKSNLLEGTNVRAVYYSSEKAALPQHWFSSEDNVKRDGTFLLRIPYDSITDVGFIEFSTWGNYSHQDPDETFNVYGEDFAYMEGEQVIENEEGVKGIELKLYPNFPEFDYNLPEDSQITVDGEETKIQLPDHILFDFGESELREEAEAALDDFLGSLEKVEEGTVIQINGHTDNSGSEELNQKLSEERAEAVEVYIQENGGLDHLTFETNGYGLTRPIASNEDEDGRQKNRRVEFVINPNE</sequence>
<dbReference type="PROSITE" id="PS51257">
    <property type="entry name" value="PROKAR_LIPOPROTEIN"/>
    <property type="match status" value="1"/>
</dbReference>
<comment type="subcellular location">
    <subcellularLocation>
        <location evidence="1">Cell outer membrane</location>
    </subcellularLocation>
</comment>
<dbReference type="Proteomes" id="UP001597221">
    <property type="component" value="Unassembled WGS sequence"/>
</dbReference>
<dbReference type="InterPro" id="IPR006665">
    <property type="entry name" value="OmpA-like"/>
</dbReference>
<protein>
    <submittedName>
        <fullName evidence="7">OmpA family protein</fullName>
    </submittedName>
</protein>
<evidence type="ECO:0000256" key="2">
    <source>
        <dbReference type="ARBA" id="ARBA00023136"/>
    </source>
</evidence>
<evidence type="ECO:0000313" key="8">
    <source>
        <dbReference type="Proteomes" id="UP001597221"/>
    </source>
</evidence>
<dbReference type="InterPro" id="IPR036737">
    <property type="entry name" value="OmpA-like_sf"/>
</dbReference>
<accession>A0ABW4HV90</accession>
<keyword evidence="2 4" id="KW-0472">Membrane</keyword>
<evidence type="ECO:0000259" key="6">
    <source>
        <dbReference type="PROSITE" id="PS51123"/>
    </source>
</evidence>
<evidence type="ECO:0000256" key="3">
    <source>
        <dbReference type="ARBA" id="ARBA00023237"/>
    </source>
</evidence>
<keyword evidence="3" id="KW-0998">Cell outer membrane</keyword>
<feature type="chain" id="PRO_5045929598" evidence="5">
    <location>
        <begin position="23"/>
        <end position="473"/>
    </location>
</feature>
<feature type="signal peptide" evidence="5">
    <location>
        <begin position="1"/>
        <end position="22"/>
    </location>
</feature>
<feature type="domain" description="OmpA-like" evidence="6">
    <location>
        <begin position="354"/>
        <end position="473"/>
    </location>
</feature>
<dbReference type="SUPFAM" id="SSF103088">
    <property type="entry name" value="OmpA-like"/>
    <property type="match status" value="1"/>
</dbReference>
<organism evidence="7 8">
    <name type="scientific">Oceanobacillus luteolus</name>
    <dbReference type="NCBI Taxonomy" id="1274358"/>
    <lineage>
        <taxon>Bacteria</taxon>
        <taxon>Bacillati</taxon>
        <taxon>Bacillota</taxon>
        <taxon>Bacilli</taxon>
        <taxon>Bacillales</taxon>
        <taxon>Bacillaceae</taxon>
        <taxon>Oceanobacillus</taxon>
    </lineage>
</organism>
<evidence type="ECO:0000256" key="5">
    <source>
        <dbReference type="SAM" id="SignalP"/>
    </source>
</evidence>
<dbReference type="PANTHER" id="PTHR30329">
    <property type="entry name" value="STATOR ELEMENT OF FLAGELLAR MOTOR COMPLEX"/>
    <property type="match status" value="1"/>
</dbReference>
<dbReference type="PRINTS" id="PR01021">
    <property type="entry name" value="OMPADOMAIN"/>
</dbReference>
<dbReference type="EMBL" id="JBHUDE010000159">
    <property type="protein sequence ID" value="MFD1609538.1"/>
    <property type="molecule type" value="Genomic_DNA"/>
</dbReference>
<dbReference type="RefSeq" id="WP_251515572.1">
    <property type="nucleotide sequence ID" value="NZ_JAMBON010000026.1"/>
</dbReference>
<reference evidence="8" key="1">
    <citation type="journal article" date="2019" name="Int. J. Syst. Evol. Microbiol.">
        <title>The Global Catalogue of Microorganisms (GCM) 10K type strain sequencing project: providing services to taxonomists for standard genome sequencing and annotation.</title>
        <authorList>
            <consortium name="The Broad Institute Genomics Platform"/>
            <consortium name="The Broad Institute Genome Sequencing Center for Infectious Disease"/>
            <person name="Wu L."/>
            <person name="Ma J."/>
        </authorList>
    </citation>
    <scope>NUCLEOTIDE SEQUENCE [LARGE SCALE GENOMIC DNA]</scope>
    <source>
        <strain evidence="8">CGMCC 1.12376</strain>
    </source>
</reference>
<name>A0ABW4HV90_9BACI</name>
<comment type="caution">
    <text evidence="7">The sequence shown here is derived from an EMBL/GenBank/DDBJ whole genome shotgun (WGS) entry which is preliminary data.</text>
</comment>
<dbReference type="PANTHER" id="PTHR30329:SF21">
    <property type="entry name" value="LIPOPROTEIN YIAD-RELATED"/>
    <property type="match status" value="1"/>
</dbReference>
<evidence type="ECO:0000256" key="1">
    <source>
        <dbReference type="ARBA" id="ARBA00004442"/>
    </source>
</evidence>
<evidence type="ECO:0000313" key="7">
    <source>
        <dbReference type="EMBL" id="MFD1609538.1"/>
    </source>
</evidence>
<dbReference type="InterPro" id="IPR006664">
    <property type="entry name" value="OMP_bac"/>
</dbReference>
<keyword evidence="5" id="KW-0732">Signal</keyword>
<dbReference type="Gene3D" id="3.30.1330.60">
    <property type="entry name" value="OmpA-like domain"/>
    <property type="match status" value="1"/>
</dbReference>
<dbReference type="InterPro" id="IPR050330">
    <property type="entry name" value="Bact_OuterMem_StrucFunc"/>
</dbReference>
<dbReference type="Pfam" id="PF00691">
    <property type="entry name" value="OmpA"/>
    <property type="match status" value="1"/>
</dbReference>
<dbReference type="PROSITE" id="PS51123">
    <property type="entry name" value="OMPA_2"/>
    <property type="match status" value="1"/>
</dbReference>
<evidence type="ECO:0000256" key="4">
    <source>
        <dbReference type="PROSITE-ProRule" id="PRU00473"/>
    </source>
</evidence>
<keyword evidence="8" id="KW-1185">Reference proteome</keyword>
<proteinExistence type="predicted"/>